<dbReference type="InterPro" id="IPR038987">
    <property type="entry name" value="MoeA-like"/>
</dbReference>
<dbReference type="Pfam" id="PF03454">
    <property type="entry name" value="MoeA_C"/>
    <property type="match status" value="1"/>
</dbReference>
<dbReference type="InterPro" id="IPR036425">
    <property type="entry name" value="MoaB/Mog-like_dom_sf"/>
</dbReference>
<dbReference type="PROSITE" id="PS01079">
    <property type="entry name" value="MOCF_BIOSYNTHESIS_2"/>
    <property type="match status" value="1"/>
</dbReference>
<keyword evidence="9" id="KW-1185">Reference proteome</keyword>
<dbReference type="STRING" id="1267423.SAMN05216290_1959"/>
<comment type="similarity">
    <text evidence="3 6">Belongs to the MoeA family.</text>
</comment>
<proteinExistence type="inferred from homology"/>
<gene>
    <name evidence="8" type="ORF">SAMN05216290_1959</name>
</gene>
<dbReference type="SUPFAM" id="SSF63867">
    <property type="entry name" value="MoeA C-terminal domain-like"/>
    <property type="match status" value="1"/>
</dbReference>
<comment type="catalytic activity">
    <reaction evidence="5">
        <text>adenylyl-molybdopterin + molybdate = Mo-molybdopterin + AMP + H(+)</text>
        <dbReference type="Rhea" id="RHEA:35047"/>
        <dbReference type="ChEBI" id="CHEBI:15378"/>
        <dbReference type="ChEBI" id="CHEBI:36264"/>
        <dbReference type="ChEBI" id="CHEBI:62727"/>
        <dbReference type="ChEBI" id="CHEBI:71302"/>
        <dbReference type="ChEBI" id="CHEBI:456215"/>
        <dbReference type="EC" id="2.10.1.1"/>
    </reaction>
</comment>
<dbReference type="InterPro" id="IPR001453">
    <property type="entry name" value="MoaB/Mog_dom"/>
</dbReference>
<dbReference type="EMBL" id="FOIR01000002">
    <property type="protein sequence ID" value="SEW21224.1"/>
    <property type="molecule type" value="Genomic_DNA"/>
</dbReference>
<dbReference type="Gene3D" id="3.40.980.10">
    <property type="entry name" value="MoaB/Mog-like domain"/>
    <property type="match status" value="1"/>
</dbReference>
<dbReference type="GO" id="GO:0005829">
    <property type="term" value="C:cytosol"/>
    <property type="evidence" value="ECO:0007669"/>
    <property type="project" value="TreeGrafter"/>
</dbReference>
<keyword evidence="4 6" id="KW-0501">Molybdenum cofactor biosynthesis</keyword>
<dbReference type="PANTHER" id="PTHR10192:SF5">
    <property type="entry name" value="GEPHYRIN"/>
    <property type="match status" value="1"/>
</dbReference>
<dbReference type="UniPathway" id="UPA00344"/>
<evidence type="ECO:0000259" key="7">
    <source>
        <dbReference type="SMART" id="SM00852"/>
    </source>
</evidence>
<dbReference type="Pfam" id="PF00994">
    <property type="entry name" value="MoCF_biosynth"/>
    <property type="match status" value="1"/>
</dbReference>
<dbReference type="SUPFAM" id="SSF53218">
    <property type="entry name" value="Molybdenum cofactor biosynthesis proteins"/>
    <property type="match status" value="1"/>
</dbReference>
<reference evidence="9" key="1">
    <citation type="submission" date="2016-10" db="EMBL/GenBank/DDBJ databases">
        <authorList>
            <person name="Varghese N."/>
            <person name="Submissions S."/>
        </authorList>
    </citation>
    <scope>NUCLEOTIDE SEQUENCE [LARGE SCALE GENOMIC DNA]</scope>
    <source>
        <strain evidence="9">CGMCC 1.12402</strain>
    </source>
</reference>
<dbReference type="OrthoDB" id="9804758at2"/>
<keyword evidence="6" id="KW-0479">Metal-binding</keyword>
<dbReference type="InterPro" id="IPR005110">
    <property type="entry name" value="MoeA_linker/N"/>
</dbReference>
<dbReference type="InterPro" id="IPR005111">
    <property type="entry name" value="MoeA_C_domain_IV"/>
</dbReference>
<keyword evidence="6" id="KW-0500">Molybdenum</keyword>
<dbReference type="GeneID" id="99986676"/>
<evidence type="ECO:0000256" key="1">
    <source>
        <dbReference type="ARBA" id="ARBA00002901"/>
    </source>
</evidence>
<sequence>MISYQEALEIISQNTFKQTVEKVSLSEATNRVLAEDIKADRALPPYDRVTMDGIAISYSVYADGQRQFPIAEIIGAGMPQKSFNTPKQCVQIMTGAIMPNGLDTIIRYEDLTITDEVATINVETVKEKQNIHFKASDKAAGDVVLTKGTKLSAAELIVAAAVGCAKLPVYKLPKAAIITTGDELVAINETPLEHQVRRSSNYGVESLLNQWGIETEQFHLADDKALMLKEIEQILKDFDVLVMTGGVSRGKFDYLPEVLEELGVTKHFHKVKQRPGKPFWFGTSDAGKQVFALPGNPVSSFVCASIYIRYWLNTSLNQKPNTTYVKLQQDLDFPPPLTYFLECKLTSTKQGELVAETFKGNGSGDFANLTQADGFITLPDNQSAFKAGEVYPYIPFR</sequence>
<dbReference type="AlphaFoldDB" id="A0A1I0Q2N0"/>
<dbReference type="Gene3D" id="3.90.105.10">
    <property type="entry name" value="Molybdopterin biosynthesis moea protein, domain 2"/>
    <property type="match status" value="1"/>
</dbReference>
<dbReference type="RefSeq" id="WP_090258403.1">
    <property type="nucleotide sequence ID" value="NZ_FOIR01000002.1"/>
</dbReference>
<evidence type="ECO:0000256" key="4">
    <source>
        <dbReference type="ARBA" id="ARBA00023150"/>
    </source>
</evidence>
<dbReference type="InterPro" id="IPR008284">
    <property type="entry name" value="MoCF_biosynth_CS"/>
</dbReference>
<evidence type="ECO:0000256" key="6">
    <source>
        <dbReference type="RuleBase" id="RU365090"/>
    </source>
</evidence>
<dbReference type="EC" id="2.10.1.1" evidence="6"/>
<dbReference type="Proteomes" id="UP000199437">
    <property type="component" value="Unassembled WGS sequence"/>
</dbReference>
<comment type="pathway">
    <text evidence="2 6">Cofactor biosynthesis; molybdopterin biosynthesis.</text>
</comment>
<evidence type="ECO:0000256" key="3">
    <source>
        <dbReference type="ARBA" id="ARBA00010763"/>
    </source>
</evidence>
<name>A0A1I0Q2N0_9BACT</name>
<comment type="function">
    <text evidence="1 6">Catalyzes the insertion of molybdate into adenylated molybdopterin with the concomitant release of AMP.</text>
</comment>
<evidence type="ECO:0000313" key="9">
    <source>
        <dbReference type="Proteomes" id="UP000199437"/>
    </source>
</evidence>
<evidence type="ECO:0000256" key="5">
    <source>
        <dbReference type="ARBA" id="ARBA00047317"/>
    </source>
</evidence>
<dbReference type="GO" id="GO:0046872">
    <property type="term" value="F:metal ion binding"/>
    <property type="evidence" value="ECO:0007669"/>
    <property type="project" value="UniProtKB-UniRule"/>
</dbReference>
<comment type="cofactor">
    <cofactor evidence="6">
        <name>Mg(2+)</name>
        <dbReference type="ChEBI" id="CHEBI:18420"/>
    </cofactor>
</comment>
<dbReference type="Gene3D" id="2.170.190.11">
    <property type="entry name" value="Molybdopterin biosynthesis moea protein, domain 3"/>
    <property type="match status" value="1"/>
</dbReference>
<dbReference type="Pfam" id="PF03453">
    <property type="entry name" value="MoeA_N"/>
    <property type="match status" value="1"/>
</dbReference>
<dbReference type="GO" id="GO:0061599">
    <property type="term" value="F:molybdopterin molybdotransferase activity"/>
    <property type="evidence" value="ECO:0007669"/>
    <property type="project" value="UniProtKB-UniRule"/>
</dbReference>
<dbReference type="SUPFAM" id="SSF63882">
    <property type="entry name" value="MoeA N-terminal region -like"/>
    <property type="match status" value="1"/>
</dbReference>
<dbReference type="InterPro" id="IPR036688">
    <property type="entry name" value="MoeA_C_domain_IV_sf"/>
</dbReference>
<keyword evidence="6" id="KW-0460">Magnesium</keyword>
<evidence type="ECO:0000256" key="2">
    <source>
        <dbReference type="ARBA" id="ARBA00005046"/>
    </source>
</evidence>
<evidence type="ECO:0000313" key="8">
    <source>
        <dbReference type="EMBL" id="SEW21224.1"/>
    </source>
</evidence>
<dbReference type="CDD" id="cd00887">
    <property type="entry name" value="MoeA"/>
    <property type="match status" value="1"/>
</dbReference>
<keyword evidence="6" id="KW-0808">Transferase</keyword>
<dbReference type="Gene3D" id="2.40.340.10">
    <property type="entry name" value="MoeA, C-terminal, domain IV"/>
    <property type="match status" value="1"/>
</dbReference>
<organism evidence="8 9">
    <name type="scientific">Roseivirga pacifica</name>
    <dbReference type="NCBI Taxonomy" id="1267423"/>
    <lineage>
        <taxon>Bacteria</taxon>
        <taxon>Pseudomonadati</taxon>
        <taxon>Bacteroidota</taxon>
        <taxon>Cytophagia</taxon>
        <taxon>Cytophagales</taxon>
        <taxon>Roseivirgaceae</taxon>
        <taxon>Roseivirga</taxon>
    </lineage>
</organism>
<dbReference type="PANTHER" id="PTHR10192">
    <property type="entry name" value="MOLYBDOPTERIN BIOSYNTHESIS PROTEIN"/>
    <property type="match status" value="1"/>
</dbReference>
<protein>
    <recommendedName>
        <fullName evidence="6">Molybdopterin molybdenumtransferase</fullName>
        <ecNumber evidence="6">2.10.1.1</ecNumber>
    </recommendedName>
</protein>
<dbReference type="GO" id="GO:0006777">
    <property type="term" value="P:Mo-molybdopterin cofactor biosynthetic process"/>
    <property type="evidence" value="ECO:0007669"/>
    <property type="project" value="UniProtKB-UniRule"/>
</dbReference>
<dbReference type="InterPro" id="IPR036135">
    <property type="entry name" value="MoeA_linker/N_sf"/>
</dbReference>
<dbReference type="SMART" id="SM00852">
    <property type="entry name" value="MoCF_biosynth"/>
    <property type="match status" value="1"/>
</dbReference>
<feature type="domain" description="MoaB/Mog" evidence="7">
    <location>
        <begin position="176"/>
        <end position="314"/>
    </location>
</feature>
<accession>A0A1I0Q2N0</accession>
<dbReference type="NCBIfam" id="TIGR00177">
    <property type="entry name" value="molyb_syn"/>
    <property type="match status" value="1"/>
</dbReference>